<dbReference type="Proteomes" id="UP000774326">
    <property type="component" value="Unassembled WGS sequence"/>
</dbReference>
<reference evidence="1" key="1">
    <citation type="journal article" date="2021" name="Open Biol.">
        <title>Shared evolutionary footprints suggest mitochondrial oxidative damage underlies multiple complex I losses in fungi.</title>
        <authorList>
            <person name="Schikora-Tamarit M.A."/>
            <person name="Marcet-Houben M."/>
            <person name="Nosek J."/>
            <person name="Gabaldon T."/>
        </authorList>
    </citation>
    <scope>NUCLEOTIDE SEQUENCE</scope>
    <source>
        <strain evidence="1">CBS2887</strain>
    </source>
</reference>
<sequence length="93" mass="10395">MDWLLGQETLNNPIRCKPQCDEVVVKTYGNLSNGFMALLQYFEYLAEWVLAVRPGGDVFAILQELGTLGYAVPMLDVSLLTETVELKDRLAGE</sequence>
<protein>
    <submittedName>
        <fullName evidence="1">Uncharacterized protein</fullName>
    </submittedName>
</protein>
<comment type="caution">
    <text evidence="1">The sequence shown here is derived from an EMBL/GenBank/DDBJ whole genome shotgun (WGS) entry which is preliminary data.</text>
</comment>
<evidence type="ECO:0000313" key="2">
    <source>
        <dbReference type="Proteomes" id="UP000774326"/>
    </source>
</evidence>
<proteinExistence type="predicted"/>
<dbReference type="AlphaFoldDB" id="A0A9P8Q087"/>
<keyword evidence="2" id="KW-1185">Reference proteome</keyword>
<gene>
    <name evidence="1" type="ORF">WICPIJ_007467</name>
</gene>
<organism evidence="1 2">
    <name type="scientific">Wickerhamomyces pijperi</name>
    <name type="common">Yeast</name>
    <name type="synonym">Pichia pijperi</name>
    <dbReference type="NCBI Taxonomy" id="599730"/>
    <lineage>
        <taxon>Eukaryota</taxon>
        <taxon>Fungi</taxon>
        <taxon>Dikarya</taxon>
        <taxon>Ascomycota</taxon>
        <taxon>Saccharomycotina</taxon>
        <taxon>Saccharomycetes</taxon>
        <taxon>Phaffomycetales</taxon>
        <taxon>Wickerhamomycetaceae</taxon>
        <taxon>Wickerhamomyces</taxon>
    </lineage>
</organism>
<evidence type="ECO:0000313" key="1">
    <source>
        <dbReference type="EMBL" id="KAH3681593.1"/>
    </source>
</evidence>
<accession>A0A9P8Q087</accession>
<reference evidence="1" key="2">
    <citation type="submission" date="2021-01" db="EMBL/GenBank/DDBJ databases">
        <authorList>
            <person name="Schikora-Tamarit M.A."/>
        </authorList>
    </citation>
    <scope>NUCLEOTIDE SEQUENCE</scope>
    <source>
        <strain evidence="1">CBS2887</strain>
    </source>
</reference>
<name>A0A9P8Q087_WICPI</name>
<dbReference type="EMBL" id="JAEUBG010004367">
    <property type="protein sequence ID" value="KAH3681593.1"/>
    <property type="molecule type" value="Genomic_DNA"/>
</dbReference>